<reference evidence="1 2" key="1">
    <citation type="submission" date="2016-11" db="EMBL/GenBank/DDBJ databases">
        <authorList>
            <person name="Jaros S."/>
            <person name="Januszkiewicz K."/>
            <person name="Wedrychowicz H."/>
        </authorList>
    </citation>
    <scope>NUCLEOTIDE SEQUENCE [LARGE SCALE GENOMIC DNA]</scope>
    <source>
        <strain evidence="1 2">DSM 21986</strain>
    </source>
</reference>
<proteinExistence type="predicted"/>
<accession>A0A1M4V8G6</accession>
<evidence type="ECO:0000313" key="2">
    <source>
        <dbReference type="Proteomes" id="UP000184041"/>
    </source>
</evidence>
<name>A0A1M4V8G6_9BACT</name>
<sequence length="32" mass="3947">MLLVYELYIEDFVKSFFVQSPHFREFNVLTYA</sequence>
<gene>
    <name evidence="1" type="ORF">SAMN05443144_102225</name>
</gene>
<organism evidence="1 2">
    <name type="scientific">Fodinibius roseus</name>
    <dbReference type="NCBI Taxonomy" id="1194090"/>
    <lineage>
        <taxon>Bacteria</taxon>
        <taxon>Pseudomonadati</taxon>
        <taxon>Balneolota</taxon>
        <taxon>Balneolia</taxon>
        <taxon>Balneolales</taxon>
        <taxon>Balneolaceae</taxon>
        <taxon>Fodinibius</taxon>
    </lineage>
</organism>
<protein>
    <submittedName>
        <fullName evidence="1">Uncharacterized protein</fullName>
    </submittedName>
</protein>
<dbReference type="Proteomes" id="UP000184041">
    <property type="component" value="Unassembled WGS sequence"/>
</dbReference>
<keyword evidence="2" id="KW-1185">Reference proteome</keyword>
<dbReference type="AlphaFoldDB" id="A0A1M4V8G6"/>
<dbReference type="EMBL" id="FQUS01000002">
    <property type="protein sequence ID" value="SHE65173.1"/>
    <property type="molecule type" value="Genomic_DNA"/>
</dbReference>
<evidence type="ECO:0000313" key="1">
    <source>
        <dbReference type="EMBL" id="SHE65173.1"/>
    </source>
</evidence>